<evidence type="ECO:0000256" key="2">
    <source>
        <dbReference type="SAM" id="Phobius"/>
    </source>
</evidence>
<keyword evidence="2" id="KW-1133">Transmembrane helix</keyword>
<feature type="compositionally biased region" description="Polar residues" evidence="1">
    <location>
        <begin position="148"/>
        <end position="160"/>
    </location>
</feature>
<proteinExistence type="predicted"/>
<gene>
    <name evidence="3" type="ORF">CLODIP_2_CD05437</name>
</gene>
<comment type="caution">
    <text evidence="3">The sequence shown here is derived from an EMBL/GenBank/DDBJ whole genome shotgun (WGS) entry which is preliminary data.</text>
</comment>
<evidence type="ECO:0000313" key="3">
    <source>
        <dbReference type="EMBL" id="CAB3385921.1"/>
    </source>
</evidence>
<dbReference type="Proteomes" id="UP000494165">
    <property type="component" value="Unassembled WGS sequence"/>
</dbReference>
<feature type="compositionally biased region" description="Polar residues" evidence="1">
    <location>
        <begin position="216"/>
        <end position="230"/>
    </location>
</feature>
<protein>
    <submittedName>
        <fullName evidence="3">Uncharacterized protein</fullName>
    </submittedName>
</protein>
<reference evidence="3 4" key="1">
    <citation type="submission" date="2020-04" db="EMBL/GenBank/DDBJ databases">
        <authorList>
            <person name="Alioto T."/>
            <person name="Alioto T."/>
            <person name="Gomez Garrido J."/>
        </authorList>
    </citation>
    <scope>NUCLEOTIDE SEQUENCE [LARGE SCALE GENOMIC DNA]</scope>
</reference>
<dbReference type="EMBL" id="CADEPI010000440">
    <property type="protein sequence ID" value="CAB3385921.1"/>
    <property type="molecule type" value="Genomic_DNA"/>
</dbReference>
<name>A0A8S1DXR2_9INSE</name>
<dbReference type="OrthoDB" id="8067855at2759"/>
<accession>A0A8S1DXR2</accession>
<feature type="region of interest" description="Disordered" evidence="1">
    <location>
        <begin position="193"/>
        <end position="230"/>
    </location>
</feature>
<evidence type="ECO:0000256" key="1">
    <source>
        <dbReference type="SAM" id="MobiDB-lite"/>
    </source>
</evidence>
<feature type="region of interest" description="Disordered" evidence="1">
    <location>
        <begin position="136"/>
        <end position="179"/>
    </location>
</feature>
<organism evidence="3 4">
    <name type="scientific">Cloeon dipterum</name>
    <dbReference type="NCBI Taxonomy" id="197152"/>
    <lineage>
        <taxon>Eukaryota</taxon>
        <taxon>Metazoa</taxon>
        <taxon>Ecdysozoa</taxon>
        <taxon>Arthropoda</taxon>
        <taxon>Hexapoda</taxon>
        <taxon>Insecta</taxon>
        <taxon>Pterygota</taxon>
        <taxon>Palaeoptera</taxon>
        <taxon>Ephemeroptera</taxon>
        <taxon>Pisciforma</taxon>
        <taxon>Baetidae</taxon>
        <taxon>Cloeon</taxon>
    </lineage>
</organism>
<keyword evidence="2" id="KW-0472">Membrane</keyword>
<keyword evidence="4" id="KW-1185">Reference proteome</keyword>
<dbReference type="AlphaFoldDB" id="A0A8S1DXR2"/>
<feature type="transmembrane region" description="Helical" evidence="2">
    <location>
        <begin position="100"/>
        <end position="125"/>
    </location>
</feature>
<keyword evidence="2" id="KW-0812">Transmembrane</keyword>
<evidence type="ECO:0000313" key="4">
    <source>
        <dbReference type="Proteomes" id="UP000494165"/>
    </source>
</evidence>
<feature type="region of interest" description="Disordered" evidence="1">
    <location>
        <begin position="250"/>
        <end position="277"/>
    </location>
</feature>
<sequence length="326" mass="35566">MENATADDDWWADAEEMDSLMPVSALQNLVDIPLSSESISSIGFLPPPPRPSAEILALDELGSEAFTSSCDLCSWAWSNPAFAIDPNRISPLAPVSYGELGWTLTLIIVALLSAVIGAIVTVTILHCRRMKGIQSSCCNSEDEDEGRTASSTPENQNPQNPFAGDNKTPPLPSSRRPRGGFWSRLFNRHPISSRGRCESSLQRRPPRRLCPPAPPTNENHYTVTGRSSVDTTSHAGEEALYAELERGADPAYQNTGYQNPELDPEAPPSAPSSAYYSDLSCGPDRMYEAVGEGMATWHTLDLDSYRHHDLIMTTSLVAKTVPSDYI</sequence>